<protein>
    <submittedName>
        <fullName evidence="4">Meiosis-specific APC/C activator protein AMA1</fullName>
    </submittedName>
</protein>
<feature type="region of interest" description="Disordered" evidence="3">
    <location>
        <begin position="326"/>
        <end position="389"/>
    </location>
</feature>
<dbReference type="GO" id="GO:1905786">
    <property type="term" value="P:positive regulation of anaphase-promoting complex-dependent catabolic process"/>
    <property type="evidence" value="ECO:0007669"/>
    <property type="project" value="TreeGrafter"/>
</dbReference>
<keyword evidence="5" id="KW-1185">Reference proteome</keyword>
<dbReference type="PANTHER" id="PTHR19918:SF5">
    <property type="entry name" value="MEIOSIS-SPECIFIC APC_C ACTIVATOR PROTEIN AMA1"/>
    <property type="match status" value="1"/>
</dbReference>
<organism evidence="4 5">
    <name type="scientific">Cyphellophora attinorum</name>
    <dbReference type="NCBI Taxonomy" id="1664694"/>
    <lineage>
        <taxon>Eukaryota</taxon>
        <taxon>Fungi</taxon>
        <taxon>Dikarya</taxon>
        <taxon>Ascomycota</taxon>
        <taxon>Pezizomycotina</taxon>
        <taxon>Eurotiomycetes</taxon>
        <taxon>Chaetothyriomycetidae</taxon>
        <taxon>Chaetothyriales</taxon>
        <taxon>Cyphellophoraceae</taxon>
        <taxon>Cyphellophora</taxon>
    </lineage>
</organism>
<dbReference type="SUPFAM" id="SSF50978">
    <property type="entry name" value="WD40 repeat-like"/>
    <property type="match status" value="1"/>
</dbReference>
<feature type="region of interest" description="Disordered" evidence="3">
    <location>
        <begin position="83"/>
        <end position="109"/>
    </location>
</feature>
<evidence type="ECO:0000256" key="2">
    <source>
        <dbReference type="ARBA" id="ARBA00022737"/>
    </source>
</evidence>
<dbReference type="GO" id="GO:0005680">
    <property type="term" value="C:anaphase-promoting complex"/>
    <property type="evidence" value="ECO:0007669"/>
    <property type="project" value="TreeGrafter"/>
</dbReference>
<evidence type="ECO:0000256" key="1">
    <source>
        <dbReference type="ARBA" id="ARBA00022574"/>
    </source>
</evidence>
<comment type="caution">
    <text evidence="4">The sequence shown here is derived from an EMBL/GenBank/DDBJ whole genome shotgun (WGS) entry which is preliminary data.</text>
</comment>
<dbReference type="InterPro" id="IPR001680">
    <property type="entry name" value="WD40_rpt"/>
</dbReference>
<dbReference type="GO" id="GO:1990757">
    <property type="term" value="F:ubiquitin ligase activator activity"/>
    <property type="evidence" value="ECO:0007669"/>
    <property type="project" value="TreeGrafter"/>
</dbReference>
<dbReference type="VEuPathDB" id="FungiDB:AB675_10678"/>
<dbReference type="SMART" id="SM00320">
    <property type="entry name" value="WD40"/>
    <property type="match status" value="3"/>
</dbReference>
<dbReference type="InterPro" id="IPR033010">
    <property type="entry name" value="Cdc20/Fizzy"/>
</dbReference>
<proteinExistence type="predicted"/>
<dbReference type="OrthoDB" id="10263272at2759"/>
<dbReference type="InterPro" id="IPR036322">
    <property type="entry name" value="WD40_repeat_dom_sf"/>
</dbReference>
<evidence type="ECO:0000313" key="5">
    <source>
        <dbReference type="Proteomes" id="UP000038010"/>
    </source>
</evidence>
<dbReference type="AlphaFoldDB" id="A0A0N1P0Y3"/>
<dbReference type="Proteomes" id="UP000038010">
    <property type="component" value="Unassembled WGS sequence"/>
</dbReference>
<feature type="compositionally biased region" description="Low complexity" evidence="3">
    <location>
        <begin position="345"/>
        <end position="365"/>
    </location>
</feature>
<dbReference type="PANTHER" id="PTHR19918">
    <property type="entry name" value="CELL DIVISION CYCLE 20 CDC20 FIZZY -RELATED"/>
    <property type="match status" value="1"/>
</dbReference>
<dbReference type="EMBL" id="LFJN01000011">
    <property type="protein sequence ID" value="KPI40825.1"/>
    <property type="molecule type" value="Genomic_DNA"/>
</dbReference>
<feature type="compositionally biased region" description="Pro residues" evidence="3">
    <location>
        <begin position="94"/>
        <end position="103"/>
    </location>
</feature>
<dbReference type="GeneID" id="28731344"/>
<dbReference type="Gene3D" id="2.130.10.10">
    <property type="entry name" value="YVTN repeat-like/Quinoprotein amine dehydrogenase"/>
    <property type="match status" value="2"/>
</dbReference>
<reference evidence="4 5" key="1">
    <citation type="submission" date="2015-06" db="EMBL/GenBank/DDBJ databases">
        <title>Draft genome of the ant-associated black yeast Phialophora attae CBS 131958.</title>
        <authorList>
            <person name="Moreno L.F."/>
            <person name="Stielow B.J."/>
            <person name="de Hoog S."/>
            <person name="Vicente V.A."/>
            <person name="Weiss V.A."/>
            <person name="de Vries M."/>
            <person name="Cruz L.M."/>
            <person name="Souza E.M."/>
        </authorList>
    </citation>
    <scope>NUCLEOTIDE SEQUENCE [LARGE SCALE GENOMIC DNA]</scope>
    <source>
        <strain evidence="4 5">CBS 131958</strain>
    </source>
</reference>
<feature type="region of interest" description="Disordered" evidence="3">
    <location>
        <begin position="128"/>
        <end position="151"/>
    </location>
</feature>
<keyword evidence="1" id="KW-0853">WD repeat</keyword>
<feature type="compositionally biased region" description="Basic and acidic residues" evidence="3">
    <location>
        <begin position="140"/>
        <end position="150"/>
    </location>
</feature>
<accession>A0A0N1P0Y3</accession>
<dbReference type="InterPro" id="IPR015943">
    <property type="entry name" value="WD40/YVTN_repeat-like_dom_sf"/>
</dbReference>
<dbReference type="GO" id="GO:0031145">
    <property type="term" value="P:anaphase-promoting complex-dependent catabolic process"/>
    <property type="evidence" value="ECO:0007669"/>
    <property type="project" value="TreeGrafter"/>
</dbReference>
<evidence type="ECO:0000313" key="4">
    <source>
        <dbReference type="EMBL" id="KPI40825.1"/>
    </source>
</evidence>
<keyword evidence="2" id="KW-0677">Repeat</keyword>
<dbReference type="Pfam" id="PF00400">
    <property type="entry name" value="WD40"/>
    <property type="match status" value="1"/>
</dbReference>
<dbReference type="STRING" id="1664694.A0A0N1P0Y3"/>
<name>A0A0N1P0Y3_9EURO</name>
<evidence type="ECO:0000256" key="3">
    <source>
        <dbReference type="SAM" id="MobiDB-lite"/>
    </source>
</evidence>
<dbReference type="RefSeq" id="XP_018000788.1">
    <property type="nucleotide sequence ID" value="XM_018139464.1"/>
</dbReference>
<gene>
    <name evidence="4" type="ORF">AB675_10678</name>
</gene>
<sequence length="458" mass="49631">MPCEDLLVGDDNGRIYYYSIDWPDSEPGSTTLLVKLDAHRQNICGLGWAPDGRCFITGGNDNVALLFKAEDVLAYGLDHDMSGPSRIEARRPQPDSPLTPPLTPHRDVPRSAQLGLDAIESFATLSLDLPATPPASPRRGRAEIRSDLGKQTRRRALRSDAPLLENSLADQMLPGIANLQIYAFYHAAAVKAIAFAPWQPSLVATGGGSNDRQIHFYHTTSGTALAVINVFAQVTSLIWSTTRRELVATFGYAQPDHSIRIAVFSWPECECVTSIPWDRKANGEIGRALWAIPYPGGPNDAIPSRKQIGEGFAAWEAVRIREMQRRRAEAAQEEGTPSQERGRSAVRTPSTTRSRSTPSTMSSPAARRRCERSLARSTGVRAEGEPWASRTEEEGSLIIACCDQTVKFFEVWAGKSTGNALGGKGLGSAPGVLGGSRVLEGWCEGIGELGLGRADAIR</sequence>
<feature type="compositionally biased region" description="Basic and acidic residues" evidence="3">
    <location>
        <begin position="83"/>
        <end position="93"/>
    </location>
</feature>
<dbReference type="GO" id="GO:0010997">
    <property type="term" value="F:anaphase-promoting complex binding"/>
    <property type="evidence" value="ECO:0007669"/>
    <property type="project" value="InterPro"/>
</dbReference>